<evidence type="ECO:0000259" key="3">
    <source>
        <dbReference type="PROSITE" id="PS51186"/>
    </source>
</evidence>
<dbReference type="SUPFAM" id="SSF55729">
    <property type="entry name" value="Acyl-CoA N-acyltransferases (Nat)"/>
    <property type="match status" value="1"/>
</dbReference>
<protein>
    <submittedName>
        <fullName evidence="4">N-acetyltransferase</fullName>
    </submittedName>
</protein>
<feature type="domain" description="N-acetyltransferase" evidence="3">
    <location>
        <begin position="1"/>
        <end position="160"/>
    </location>
</feature>
<keyword evidence="5" id="KW-1185">Reference proteome</keyword>
<dbReference type="InterPro" id="IPR000182">
    <property type="entry name" value="GNAT_dom"/>
</dbReference>
<organism evidence="4 5">
    <name type="scientific">Natronoarchaeum mannanilyticum</name>
    <dbReference type="NCBI Taxonomy" id="926360"/>
    <lineage>
        <taxon>Archaea</taxon>
        <taxon>Methanobacteriati</taxon>
        <taxon>Methanobacteriota</taxon>
        <taxon>Stenosarchaea group</taxon>
        <taxon>Halobacteria</taxon>
        <taxon>Halobacteriales</taxon>
        <taxon>Natronoarchaeaceae</taxon>
    </lineage>
</organism>
<evidence type="ECO:0000256" key="1">
    <source>
        <dbReference type="ARBA" id="ARBA00022679"/>
    </source>
</evidence>
<name>A0AAV3TE99_9EURY</name>
<dbReference type="Proteomes" id="UP001500420">
    <property type="component" value="Unassembled WGS sequence"/>
</dbReference>
<dbReference type="AlphaFoldDB" id="A0AAV3TE99"/>
<dbReference type="InterPro" id="IPR050832">
    <property type="entry name" value="Bact_Acetyltransf"/>
</dbReference>
<dbReference type="Pfam" id="PF00583">
    <property type="entry name" value="Acetyltransf_1"/>
    <property type="match status" value="1"/>
</dbReference>
<evidence type="ECO:0000313" key="5">
    <source>
        <dbReference type="Proteomes" id="UP001500420"/>
    </source>
</evidence>
<evidence type="ECO:0000313" key="4">
    <source>
        <dbReference type="EMBL" id="GAA0678084.1"/>
    </source>
</evidence>
<keyword evidence="2" id="KW-0012">Acyltransferase</keyword>
<dbReference type="PANTHER" id="PTHR43877">
    <property type="entry name" value="AMINOALKYLPHOSPHONATE N-ACETYLTRANSFERASE-RELATED-RELATED"/>
    <property type="match status" value="1"/>
</dbReference>
<sequence length="160" mass="17985">MEIDRPAPDEIEELADLWVALAREQRAHGTHIRPEANRSRIAETLSRHAITGEAFVARANDEIAGFVTYERTNEGFETDIDRGVVQNLYVRPAYRDAGVGASLLDRAEADLAADGVDAVTVEVMAANEAAHRFYERNGYERHRVVLEKRLEDENHSKDRG</sequence>
<reference evidence="4 5" key="1">
    <citation type="journal article" date="2019" name="Int. J. Syst. Evol. Microbiol.">
        <title>The Global Catalogue of Microorganisms (GCM) 10K type strain sequencing project: providing services to taxonomists for standard genome sequencing and annotation.</title>
        <authorList>
            <consortium name="The Broad Institute Genomics Platform"/>
            <consortium name="The Broad Institute Genome Sequencing Center for Infectious Disease"/>
            <person name="Wu L."/>
            <person name="Ma J."/>
        </authorList>
    </citation>
    <scope>NUCLEOTIDE SEQUENCE [LARGE SCALE GENOMIC DNA]</scope>
    <source>
        <strain evidence="4 5">JCM 16328</strain>
    </source>
</reference>
<dbReference type="PROSITE" id="PS51186">
    <property type="entry name" value="GNAT"/>
    <property type="match status" value="1"/>
</dbReference>
<dbReference type="RefSeq" id="WP_343774663.1">
    <property type="nucleotide sequence ID" value="NZ_BAAADV010000007.1"/>
</dbReference>
<gene>
    <name evidence="4" type="ORF">GCM10009020_27850</name>
</gene>
<keyword evidence="1" id="KW-0808">Transferase</keyword>
<dbReference type="GO" id="GO:0016747">
    <property type="term" value="F:acyltransferase activity, transferring groups other than amino-acyl groups"/>
    <property type="evidence" value="ECO:0007669"/>
    <property type="project" value="InterPro"/>
</dbReference>
<evidence type="ECO:0000256" key="2">
    <source>
        <dbReference type="ARBA" id="ARBA00023315"/>
    </source>
</evidence>
<dbReference type="EMBL" id="BAAADV010000007">
    <property type="protein sequence ID" value="GAA0678084.1"/>
    <property type="molecule type" value="Genomic_DNA"/>
</dbReference>
<comment type="caution">
    <text evidence="4">The sequence shown here is derived from an EMBL/GenBank/DDBJ whole genome shotgun (WGS) entry which is preliminary data.</text>
</comment>
<dbReference type="InterPro" id="IPR016181">
    <property type="entry name" value="Acyl_CoA_acyltransferase"/>
</dbReference>
<proteinExistence type="predicted"/>
<dbReference type="PANTHER" id="PTHR43877:SF1">
    <property type="entry name" value="ACETYLTRANSFERASE"/>
    <property type="match status" value="1"/>
</dbReference>
<accession>A0AAV3TE99</accession>
<dbReference type="Gene3D" id="3.40.630.30">
    <property type="match status" value="1"/>
</dbReference>
<dbReference type="CDD" id="cd04301">
    <property type="entry name" value="NAT_SF"/>
    <property type="match status" value="1"/>
</dbReference>